<sequence length="434" mass="48330">MSDPTEGSSSALVSQTQAPKLRLVLPPQPLPPPNPFLNQYSRRKRPPKADCTSTNNPSSATTTSSQTVPASSSSRVPTPNARPVLPSSSPAIQQAIPQVADTRGPESPKEQLSEATLTIGSQLRPLFLQSRLQKAKTRKDELSQSLADVKREAEKTDQKLEELRACQEQARVAQQERESAIEKARRALQEAQEKYEGEVDSLSRTQDVVKDFSTTIRTEEERISRCRSNEEDIADEIESIEREREQAARQAEILNLTDFEINTLGKHAASNTAFYDKLVRAAEGTATDVMCRDIKSKLFETLTSVTEDELGRLARGFLAVTEKLVPGSAAEKGVKAPLDHNLSTTAGTRKRKAHSLYPNTIAGSQHSSDSESSQHSVSSDEQMSEGNEQEIDSDEQANYSDGQSRGFETFLQRQARVRRQRAERRERCVRRRRR</sequence>
<gene>
    <name evidence="3" type="ORF">LTR69_009532</name>
</gene>
<keyword evidence="1" id="KW-0175">Coiled coil</keyword>
<feature type="compositionally biased region" description="Polar residues" evidence="2">
    <location>
        <begin position="86"/>
        <end position="96"/>
    </location>
</feature>
<keyword evidence="4" id="KW-1185">Reference proteome</keyword>
<evidence type="ECO:0000256" key="1">
    <source>
        <dbReference type="SAM" id="Coils"/>
    </source>
</evidence>
<dbReference type="Gene3D" id="1.10.287.1490">
    <property type="match status" value="1"/>
</dbReference>
<feature type="region of interest" description="Disordered" evidence="2">
    <location>
        <begin position="360"/>
        <end position="434"/>
    </location>
</feature>
<evidence type="ECO:0000313" key="3">
    <source>
        <dbReference type="EMBL" id="KAK5052963.1"/>
    </source>
</evidence>
<accession>A0ABR0J0G4</accession>
<feature type="compositionally biased region" description="Basic and acidic residues" evidence="2">
    <location>
        <begin position="103"/>
        <end position="112"/>
    </location>
</feature>
<feature type="compositionally biased region" description="Basic residues" evidence="2">
    <location>
        <begin position="415"/>
        <end position="434"/>
    </location>
</feature>
<feature type="compositionally biased region" description="Polar residues" evidence="2">
    <location>
        <begin position="1"/>
        <end position="18"/>
    </location>
</feature>
<dbReference type="Proteomes" id="UP001345691">
    <property type="component" value="Unassembled WGS sequence"/>
</dbReference>
<proteinExistence type="predicted"/>
<dbReference type="EMBL" id="JAVRRF010000027">
    <property type="protein sequence ID" value="KAK5052963.1"/>
    <property type="molecule type" value="Genomic_DNA"/>
</dbReference>
<comment type="caution">
    <text evidence="3">The sequence shown here is derived from an EMBL/GenBank/DDBJ whole genome shotgun (WGS) entry which is preliminary data.</text>
</comment>
<organism evidence="3 4">
    <name type="scientific">Exophiala sideris</name>
    <dbReference type="NCBI Taxonomy" id="1016849"/>
    <lineage>
        <taxon>Eukaryota</taxon>
        <taxon>Fungi</taxon>
        <taxon>Dikarya</taxon>
        <taxon>Ascomycota</taxon>
        <taxon>Pezizomycotina</taxon>
        <taxon>Eurotiomycetes</taxon>
        <taxon>Chaetothyriomycetidae</taxon>
        <taxon>Chaetothyriales</taxon>
        <taxon>Herpotrichiellaceae</taxon>
        <taxon>Exophiala</taxon>
    </lineage>
</organism>
<evidence type="ECO:0000313" key="4">
    <source>
        <dbReference type="Proteomes" id="UP001345691"/>
    </source>
</evidence>
<feature type="compositionally biased region" description="Low complexity" evidence="2">
    <location>
        <begin position="364"/>
        <end position="381"/>
    </location>
</feature>
<feature type="region of interest" description="Disordered" evidence="2">
    <location>
        <begin position="1"/>
        <end position="114"/>
    </location>
</feature>
<evidence type="ECO:0000256" key="2">
    <source>
        <dbReference type="SAM" id="MobiDB-lite"/>
    </source>
</evidence>
<protein>
    <submittedName>
        <fullName evidence="3">Uncharacterized protein</fullName>
    </submittedName>
</protein>
<feature type="compositionally biased region" description="Pro residues" evidence="2">
    <location>
        <begin position="26"/>
        <end position="35"/>
    </location>
</feature>
<feature type="coiled-coil region" evidence="1">
    <location>
        <begin position="132"/>
        <end position="257"/>
    </location>
</feature>
<name>A0ABR0J0G4_9EURO</name>
<feature type="compositionally biased region" description="Low complexity" evidence="2">
    <location>
        <begin position="52"/>
        <end position="74"/>
    </location>
</feature>
<reference evidence="3 4" key="1">
    <citation type="submission" date="2023-08" db="EMBL/GenBank/DDBJ databases">
        <title>Black Yeasts Isolated from many extreme environments.</title>
        <authorList>
            <person name="Coleine C."/>
            <person name="Stajich J.E."/>
            <person name="Selbmann L."/>
        </authorList>
    </citation>
    <scope>NUCLEOTIDE SEQUENCE [LARGE SCALE GENOMIC DNA]</scope>
    <source>
        <strain evidence="3 4">CCFEE 6328</strain>
    </source>
</reference>